<dbReference type="AlphaFoldDB" id="A0A9D4B4E6"/>
<dbReference type="EMBL" id="JAHDVG010000471">
    <property type="protein sequence ID" value="KAH1179850.1"/>
    <property type="molecule type" value="Genomic_DNA"/>
</dbReference>
<organism evidence="3 4">
    <name type="scientific">Mauremys mutica</name>
    <name type="common">yellowpond turtle</name>
    <dbReference type="NCBI Taxonomy" id="74926"/>
    <lineage>
        <taxon>Eukaryota</taxon>
        <taxon>Metazoa</taxon>
        <taxon>Chordata</taxon>
        <taxon>Craniata</taxon>
        <taxon>Vertebrata</taxon>
        <taxon>Euteleostomi</taxon>
        <taxon>Archelosauria</taxon>
        <taxon>Testudinata</taxon>
        <taxon>Testudines</taxon>
        <taxon>Cryptodira</taxon>
        <taxon>Durocryptodira</taxon>
        <taxon>Testudinoidea</taxon>
        <taxon>Geoemydidae</taxon>
        <taxon>Geoemydinae</taxon>
        <taxon>Mauremys</taxon>
    </lineage>
</organism>
<reference evidence="3" key="1">
    <citation type="submission" date="2021-09" db="EMBL/GenBank/DDBJ databases">
        <title>The genome of Mauremys mutica provides insights into the evolution of semi-aquatic lifestyle.</title>
        <authorList>
            <person name="Gong S."/>
            <person name="Gao Y."/>
        </authorList>
    </citation>
    <scope>NUCLEOTIDE SEQUENCE</scope>
    <source>
        <strain evidence="3">MM-2020</strain>
        <tissue evidence="3">Muscle</tissue>
    </source>
</reference>
<evidence type="ECO:0000313" key="3">
    <source>
        <dbReference type="EMBL" id="KAH1179850.1"/>
    </source>
</evidence>
<feature type="region of interest" description="Disordered" evidence="1">
    <location>
        <begin position="74"/>
        <end position="126"/>
    </location>
</feature>
<dbReference type="Proteomes" id="UP000827986">
    <property type="component" value="Unassembled WGS sequence"/>
</dbReference>
<evidence type="ECO:0000256" key="1">
    <source>
        <dbReference type="SAM" id="MobiDB-lite"/>
    </source>
</evidence>
<keyword evidence="2" id="KW-1133">Transmembrane helix</keyword>
<evidence type="ECO:0000313" key="4">
    <source>
        <dbReference type="Proteomes" id="UP000827986"/>
    </source>
</evidence>
<keyword evidence="2" id="KW-0812">Transmembrane</keyword>
<feature type="transmembrane region" description="Helical" evidence="2">
    <location>
        <begin position="40"/>
        <end position="66"/>
    </location>
</feature>
<comment type="caution">
    <text evidence="3">The sequence shown here is derived from an EMBL/GenBank/DDBJ whole genome shotgun (WGS) entry which is preliminary data.</text>
</comment>
<evidence type="ECO:0000256" key="2">
    <source>
        <dbReference type="SAM" id="Phobius"/>
    </source>
</evidence>
<proteinExistence type="predicted"/>
<keyword evidence="4" id="KW-1185">Reference proteome</keyword>
<protein>
    <submittedName>
        <fullName evidence="3">Uncharacterized protein</fullName>
    </submittedName>
</protein>
<keyword evidence="2" id="KW-0472">Membrane</keyword>
<feature type="compositionally biased region" description="Basic and acidic residues" evidence="1">
    <location>
        <begin position="86"/>
        <end position="99"/>
    </location>
</feature>
<gene>
    <name evidence="3" type="ORF">KIL84_005900</name>
</gene>
<accession>A0A9D4B4E6</accession>
<name>A0A9D4B4E6_9SAUR</name>
<sequence>MQKPSQGTETREDEARRITIRQRAMSIAGDDTLVLLVPPLLLAFSCSLLVSPGSYTLFITAASVVAMPRALQSRERACRAPGSEGTGDRPDNTRRDLRGPHGLSQKRAVRGATAHLGQRGQHAPAG</sequence>